<feature type="compositionally biased region" description="Low complexity" evidence="4">
    <location>
        <begin position="1943"/>
        <end position="1956"/>
    </location>
</feature>
<feature type="compositionally biased region" description="Basic and acidic residues" evidence="4">
    <location>
        <begin position="1342"/>
        <end position="1375"/>
    </location>
</feature>
<feature type="region of interest" description="Disordered" evidence="4">
    <location>
        <begin position="1835"/>
        <end position="1865"/>
    </location>
</feature>
<dbReference type="GO" id="GO:0005814">
    <property type="term" value="C:centriole"/>
    <property type="evidence" value="ECO:0007669"/>
    <property type="project" value="TreeGrafter"/>
</dbReference>
<comment type="subcellular location">
    <subcellularLocation>
        <location evidence="1">Cytoplasm</location>
        <location evidence="1">Cytoskeleton</location>
        <location evidence="1">Microtubule organizing center</location>
        <location evidence="1">Centrosome</location>
    </subcellularLocation>
</comment>
<feature type="region of interest" description="Disordered" evidence="4">
    <location>
        <begin position="1179"/>
        <end position="1213"/>
    </location>
</feature>
<feature type="compositionally biased region" description="Polar residues" evidence="4">
    <location>
        <begin position="178"/>
        <end position="191"/>
    </location>
</feature>
<dbReference type="Ensembl" id="ENSATET00000079888.1">
    <property type="protein sequence ID" value="ENSATEP00000074489.1"/>
    <property type="gene ID" value="ENSATEG00000033502.1"/>
</dbReference>
<feature type="region of interest" description="Disordered" evidence="4">
    <location>
        <begin position="1251"/>
        <end position="1405"/>
    </location>
</feature>
<feature type="compositionally biased region" description="Low complexity" evidence="4">
    <location>
        <begin position="1265"/>
        <end position="1282"/>
    </location>
</feature>
<feature type="region of interest" description="Disordered" evidence="4">
    <location>
        <begin position="547"/>
        <end position="645"/>
    </location>
</feature>
<accession>A0AAQ6IGP3</accession>
<feature type="region of interest" description="Disordered" evidence="4">
    <location>
        <begin position="1"/>
        <end position="49"/>
    </location>
</feature>
<feature type="region of interest" description="Disordered" evidence="4">
    <location>
        <begin position="1440"/>
        <end position="1493"/>
    </location>
</feature>
<feature type="compositionally biased region" description="Pro residues" evidence="4">
    <location>
        <begin position="348"/>
        <end position="358"/>
    </location>
</feature>
<dbReference type="GO" id="GO:0008017">
    <property type="term" value="F:microtubule binding"/>
    <property type="evidence" value="ECO:0007669"/>
    <property type="project" value="TreeGrafter"/>
</dbReference>
<dbReference type="GO" id="GO:0005829">
    <property type="term" value="C:cytosol"/>
    <property type="evidence" value="ECO:0007669"/>
    <property type="project" value="TreeGrafter"/>
</dbReference>
<evidence type="ECO:0000256" key="2">
    <source>
        <dbReference type="ARBA" id="ARBA00022490"/>
    </source>
</evidence>
<feature type="compositionally biased region" description="Polar residues" evidence="4">
    <location>
        <begin position="1481"/>
        <end position="1490"/>
    </location>
</feature>
<feature type="compositionally biased region" description="Basic and acidic residues" evidence="4">
    <location>
        <begin position="1913"/>
        <end position="1927"/>
    </location>
</feature>
<feature type="compositionally biased region" description="Basic and acidic residues" evidence="4">
    <location>
        <begin position="1198"/>
        <end position="1207"/>
    </location>
</feature>
<feature type="region of interest" description="Disordered" evidence="4">
    <location>
        <begin position="758"/>
        <end position="784"/>
    </location>
</feature>
<dbReference type="PANTHER" id="PTHR21553">
    <property type="entry name" value="ALMS1-RELATED"/>
    <property type="match status" value="1"/>
</dbReference>
<feature type="region of interest" description="Disordered" evidence="4">
    <location>
        <begin position="834"/>
        <end position="854"/>
    </location>
</feature>
<feature type="compositionally biased region" description="Low complexity" evidence="4">
    <location>
        <begin position="561"/>
        <end position="572"/>
    </location>
</feature>
<name>A0AAQ6IGP3_ANATE</name>
<feature type="compositionally biased region" description="Basic and acidic residues" evidence="4">
    <location>
        <begin position="619"/>
        <end position="632"/>
    </location>
</feature>
<organism evidence="6 7">
    <name type="scientific">Anabas testudineus</name>
    <name type="common">Climbing perch</name>
    <name type="synonym">Anthias testudineus</name>
    <dbReference type="NCBI Taxonomy" id="64144"/>
    <lineage>
        <taxon>Eukaryota</taxon>
        <taxon>Metazoa</taxon>
        <taxon>Chordata</taxon>
        <taxon>Craniata</taxon>
        <taxon>Vertebrata</taxon>
        <taxon>Euteleostomi</taxon>
        <taxon>Actinopterygii</taxon>
        <taxon>Neopterygii</taxon>
        <taxon>Teleostei</taxon>
        <taxon>Neoteleostei</taxon>
        <taxon>Acanthomorphata</taxon>
        <taxon>Anabantaria</taxon>
        <taxon>Anabantiformes</taxon>
        <taxon>Anabantoidei</taxon>
        <taxon>Anabantidae</taxon>
        <taxon>Anabas</taxon>
    </lineage>
</organism>
<feature type="domain" description="ALMS motif" evidence="5">
    <location>
        <begin position="2135"/>
        <end position="2257"/>
    </location>
</feature>
<keyword evidence="7" id="KW-1185">Reference proteome</keyword>
<feature type="compositionally biased region" description="Basic and acidic residues" evidence="4">
    <location>
        <begin position="1780"/>
        <end position="1794"/>
    </location>
</feature>
<dbReference type="GeneTree" id="ENSGT00940000170259"/>
<feature type="compositionally biased region" description="Polar residues" evidence="4">
    <location>
        <begin position="1390"/>
        <end position="1400"/>
    </location>
</feature>
<feature type="region of interest" description="Disordered" evidence="4">
    <location>
        <begin position="156"/>
        <end position="191"/>
    </location>
</feature>
<feature type="compositionally biased region" description="Polar residues" evidence="4">
    <location>
        <begin position="19"/>
        <end position="38"/>
    </location>
</feature>
<dbReference type="RefSeq" id="XP_026194835.1">
    <property type="nucleotide sequence ID" value="XM_026339050.1"/>
</dbReference>
<reference evidence="6" key="3">
    <citation type="submission" date="2025-09" db="UniProtKB">
        <authorList>
            <consortium name="Ensembl"/>
        </authorList>
    </citation>
    <scope>IDENTIFICATION</scope>
</reference>
<feature type="region of interest" description="Disordered" evidence="4">
    <location>
        <begin position="266"/>
        <end position="303"/>
    </location>
</feature>
<feature type="region of interest" description="Disordered" evidence="4">
    <location>
        <begin position="1756"/>
        <end position="1797"/>
    </location>
</feature>
<feature type="region of interest" description="Disordered" evidence="4">
    <location>
        <begin position="332"/>
        <end position="378"/>
    </location>
</feature>
<dbReference type="GeneID" id="113147811"/>
<reference evidence="6" key="2">
    <citation type="submission" date="2025-08" db="UniProtKB">
        <authorList>
            <consortium name="Ensembl"/>
        </authorList>
    </citation>
    <scope>IDENTIFICATION</scope>
</reference>
<evidence type="ECO:0000313" key="6">
    <source>
        <dbReference type="Ensembl" id="ENSATEP00000074489.1"/>
    </source>
</evidence>
<feature type="compositionally biased region" description="Polar residues" evidence="4">
    <location>
        <begin position="978"/>
        <end position="990"/>
    </location>
</feature>
<evidence type="ECO:0000313" key="7">
    <source>
        <dbReference type="Proteomes" id="UP000265040"/>
    </source>
</evidence>
<feature type="region of interest" description="Disordered" evidence="4">
    <location>
        <begin position="1601"/>
        <end position="1667"/>
    </location>
</feature>
<feature type="region of interest" description="Disordered" evidence="4">
    <location>
        <begin position="1987"/>
        <end position="2055"/>
    </location>
</feature>
<reference evidence="6 7" key="1">
    <citation type="submission" date="2021-04" db="EMBL/GenBank/DDBJ databases">
        <authorList>
            <consortium name="Wellcome Sanger Institute Data Sharing"/>
        </authorList>
    </citation>
    <scope>NUCLEOTIDE SEQUENCE [LARGE SCALE GENOMIC DNA]</scope>
</reference>
<feature type="compositionally biased region" description="Polar residues" evidence="4">
    <location>
        <begin position="293"/>
        <end position="303"/>
    </location>
</feature>
<dbReference type="CTD" id="7840"/>
<feature type="compositionally biased region" description="Polar residues" evidence="4">
    <location>
        <begin position="1056"/>
        <end position="1067"/>
    </location>
</feature>
<evidence type="ECO:0000256" key="4">
    <source>
        <dbReference type="SAM" id="MobiDB-lite"/>
    </source>
</evidence>
<feature type="compositionally biased region" description="Polar residues" evidence="4">
    <location>
        <begin position="633"/>
        <end position="645"/>
    </location>
</feature>
<feature type="compositionally biased region" description="Polar residues" evidence="4">
    <location>
        <begin position="764"/>
        <end position="774"/>
    </location>
</feature>
<feature type="compositionally biased region" description="Polar residues" evidence="4">
    <location>
        <begin position="547"/>
        <end position="560"/>
    </location>
</feature>
<evidence type="ECO:0000259" key="5">
    <source>
        <dbReference type="Pfam" id="PF15309"/>
    </source>
</evidence>
<feature type="region of interest" description="Disordered" evidence="4">
    <location>
        <begin position="1912"/>
        <end position="1970"/>
    </location>
</feature>
<feature type="region of interest" description="Disordered" evidence="4">
    <location>
        <begin position="2097"/>
        <end position="2132"/>
    </location>
</feature>
<feature type="compositionally biased region" description="Polar residues" evidence="4">
    <location>
        <begin position="957"/>
        <end position="970"/>
    </location>
</feature>
<sequence>MEPPQMKAVSPQQPADEGVSQSVGQTPRIQLADQSQHSASHELRHPRLTAENWELQRQEEHSLQLEFQDSNISPALSLLPANSGVEHNFTEYSLFQQSDNEFAPLRAYPDISMASERLHFLPQDQTTQASEHGSLSQHPLAQATILSEERASGCCSLSQHSLSPGHESRQMTEEEMSHSQLIATGSRENVSESLGRLTGEVNEDEMFFLSKDVPAKQLMERLQKDVGMLSSSSAVSSVSGMSVKSIASLVEQSESTNVCKPVTEQSMVGREGPPGEASVPQQQTQQPDRDSNPDPSHTLSSEVCNITMGSRSTQPDDSTEVLHRELLSEVKRLSSREADSKNQQWKSPTPPGQTPTPNPTEMSEDKSGVMRTNQGGVPWTGPFSAGVIRIHREQDLWASGNQTGIDGSYLGFLPQSQSTPGVFKGPTKSSVKAKLGQLSVVESSKDNSYQSNTGISPQPSVPLAHYPDTANQCQDEATTAKVQSLPSLNYMQKVDAWRANQSTGRTSLFDSLALQGFSGISPKKKAYDAVSDALNHILTQHVRNLQQPPVSSAPNQTVTHSCSPAPSDSSSPTRGEAVGSAPNEKENSRPAARPSASPFGRSQSHSSLSTVVMLVQKDQQTERPAEKQKSHDNAQPSSARVQSSPLVALGQFSDVSLDRDVTLSSSQDSYKSGIKLGTSIGASSVTSLEVDNYAPYWTSKKLTPPPLPPMPREFNIEERIPLYLHNLGIDQSPSTILTPFVPRGPIREPEFSPTDLCTIKGSIGTPSKSTQPSEGGSPHKGEFSKSSILSVDSSVSLPFSLDSLGPAISLPEQSRRAYSSLDADAQSQRRLAFTPQPDEDSPFSITSSQNAVQPGERLCTKMRSVERNILSPLQTSRSMDQSAEDSFVSSKALWEIRNLLSQAENVVSAKSSTASSSSAAVPHLLSEGDVFLSVKKKTLQHSLFSSSSSSPEDPRTHSSFLGTRSSSDSMLISEKQRQNSVGRESISSSWQPGYPSIQALITASVADTEAQNRTAGSDLILAKSVQRAEPEGCSAAPPDNKVPMQPPVVKPLPALSTQQMSTSSDTVGVSDEEEKTRIGIPAQSNSSSPILGEMDQEVLSDRSSDSSLAVRVAKLLQSESPATMVSSTTSNTDQEESKAREWIKLKISGQQCETLQLDKEDRARIEEIKRELLLKDPIKSQRSTDTESSVASSVGVPVKDEPPKPAERFTPLSNVNNQLLQGLSTDQDSSMQPQNPPHPDLEAHVRDIAAREGVTLPRTTPRAFTSITIATRRRSTSSSPSTSPAPPLSPALEPLHLTELSTGADEQPKLPPTQGKNKTTSKPALVLEPSHKLYTRNQNLESHLDISENQKRQDTVGGKLEECPSPSRDLEREDMNVQDDFSSGGREAEQSTGSATSESPSRAGHISHVHLTLSPKATDNSLAIAFPYSHAAGVTGPQQKEFAPLRHSSSPSSPDEGVGLSSPPEWLDTRDPKSKGGLERTGTTNQFKTTVSHERIISTSTPSFTQQHTISSRSLTAESPAVPVLLPYKPRGSEELFYVPQTEADVSDTTMESSHTGSDDAVPPRFSSEILGSQDPGLDRGINIRHTEGIYSKRLKTATFKMQQPEHRGKNSQTGVSRTPKPSTQISVAFTQVPLSSNQEATKRDQGTSPVQFLSYDQPEPSSKVSQPVHVEMDFKRTRHHLNHSSIPDAGGQQGQQMGDTDVAQTTSQQRSSSLDQLWQRFCDRWSLEEAQPTNKREASLLERLERLSRLIHSSKATNVSGQQEEEYCDPYSIKQKPRKKEEDATREENRDTIRGSSFHYGTREMERNIRGSRHTEDYAPIHHHAWTQRLQLHETSQPAEDDRHVSYSSSQSSFQSQHLCPADKDETETLSTMSSSMSTIDTARLIRAFGSHRVQHLKTSSSLGKLYSTINKQKEGREQRRGRNIDPPHIITPSETTGTDESVAADSASSTSTYTLPSRRGPSRSLAGKKGVKLISKGIQAGDLEIVSNGTRRHTRDVGTTFPSPREPRDPRIISSLSSSAERGRGEQRNPSKSQGVQKQRKSKRSPSKPYPEAVSWFISADNLGSEARKENEPEELTWRPSTTWFEPYSRRQPWREPLRQRQVQEDRNQQPGFIGDAEIDPESRTKTTSSGLVHVSLQEALEMRRPEFISRSRQRVRRLALQVEERRLQAVFEERDELFNQPRGLERMLKPSGNAPLRRAVPRKEMIQRSKQIYENLPEVQRRREEERRKAEYRSYRLNAQLYNKRITNHVLGRRSAWH</sequence>
<feature type="region of interest" description="Disordered" evidence="4">
    <location>
        <begin position="943"/>
        <end position="990"/>
    </location>
</feature>
<keyword evidence="3" id="KW-0206">Cytoskeleton</keyword>
<dbReference type="PANTHER" id="PTHR21553:SF36">
    <property type="entry name" value="ALMS1 CENTROSOME AND BASAL BODY-ASSOCIATED PROTEIN-RELATED"/>
    <property type="match status" value="1"/>
</dbReference>
<protein>
    <recommendedName>
        <fullName evidence="5">ALMS motif domain-containing protein</fullName>
    </recommendedName>
</protein>
<dbReference type="InterPro" id="IPR029299">
    <property type="entry name" value="ALMS_motif"/>
</dbReference>
<keyword evidence="2" id="KW-0963">Cytoplasm</keyword>
<feature type="compositionally biased region" description="Basic and acidic residues" evidence="4">
    <location>
        <begin position="1467"/>
        <end position="1478"/>
    </location>
</feature>
<feature type="region of interest" description="Disordered" evidence="4">
    <location>
        <begin position="1682"/>
        <end position="1711"/>
    </location>
</feature>
<dbReference type="GO" id="GO:0046599">
    <property type="term" value="P:regulation of centriole replication"/>
    <property type="evidence" value="ECO:0007669"/>
    <property type="project" value="TreeGrafter"/>
</dbReference>
<evidence type="ECO:0000256" key="1">
    <source>
        <dbReference type="ARBA" id="ARBA00004300"/>
    </source>
</evidence>
<feature type="compositionally biased region" description="Basic and acidic residues" evidence="4">
    <location>
        <begin position="2097"/>
        <end position="2110"/>
    </location>
</feature>
<feature type="compositionally biased region" description="Polar residues" evidence="4">
    <location>
        <begin position="600"/>
        <end position="610"/>
    </location>
</feature>
<dbReference type="Proteomes" id="UP000265040">
    <property type="component" value="Chromosome 22"/>
</dbReference>
<feature type="region of interest" description="Disordered" evidence="4">
    <location>
        <begin position="1056"/>
        <end position="1090"/>
    </location>
</feature>
<dbReference type="GO" id="GO:0005813">
    <property type="term" value="C:centrosome"/>
    <property type="evidence" value="ECO:0007669"/>
    <property type="project" value="UniProtKB-SubCell"/>
</dbReference>
<feature type="compositionally biased region" description="Basic and acidic residues" evidence="4">
    <location>
        <begin position="166"/>
        <end position="177"/>
    </location>
</feature>
<feature type="compositionally biased region" description="Polar residues" evidence="4">
    <location>
        <begin position="1611"/>
        <end position="1640"/>
    </location>
</feature>
<feature type="compositionally biased region" description="Polar residues" evidence="4">
    <location>
        <begin position="843"/>
        <end position="852"/>
    </location>
</feature>
<feature type="compositionally biased region" description="Low complexity" evidence="4">
    <location>
        <begin position="1847"/>
        <end position="1858"/>
    </location>
</feature>
<dbReference type="Pfam" id="PF15309">
    <property type="entry name" value="ALMS_motif"/>
    <property type="match status" value="1"/>
</dbReference>
<evidence type="ECO:0000256" key="3">
    <source>
        <dbReference type="ARBA" id="ARBA00023212"/>
    </source>
</evidence>
<proteinExistence type="predicted"/>